<accession>A0ABM7H695</accession>
<dbReference type="EMBL" id="AP019781">
    <property type="protein sequence ID" value="BBL68321.1"/>
    <property type="molecule type" value="Genomic_DNA"/>
</dbReference>
<keyword evidence="2" id="KW-1185">Reference proteome</keyword>
<dbReference type="Proteomes" id="UP000824969">
    <property type="component" value="Chromosome"/>
</dbReference>
<gene>
    <name evidence="1" type="ORF">MchiMG62_15020</name>
</gene>
<protein>
    <submittedName>
        <fullName evidence="1">Uncharacterized protein</fullName>
    </submittedName>
</protein>
<proteinExistence type="predicted"/>
<name>A0ABM7H695_9EURY</name>
<reference evidence="1 2" key="1">
    <citation type="submission" date="2019-06" db="EMBL/GenBank/DDBJ databases">
        <title>Complete genome sequence of Methanoculleus chikugoensis strain MG62.</title>
        <authorList>
            <person name="Asakawa S."/>
            <person name="Dianou D."/>
        </authorList>
    </citation>
    <scope>NUCLEOTIDE SEQUENCE [LARGE SCALE GENOMIC DNA]</scope>
    <source>
        <strain evidence="1 2">MG62</strain>
    </source>
</reference>
<organism evidence="1 2">
    <name type="scientific">Methanoculleus chikugoensis</name>
    <dbReference type="NCBI Taxonomy" id="118126"/>
    <lineage>
        <taxon>Archaea</taxon>
        <taxon>Methanobacteriati</taxon>
        <taxon>Methanobacteriota</taxon>
        <taxon>Stenosarchaea group</taxon>
        <taxon>Methanomicrobia</taxon>
        <taxon>Methanomicrobiales</taxon>
        <taxon>Methanomicrobiaceae</taxon>
        <taxon>Methanoculleus</taxon>
    </lineage>
</organism>
<sequence>MGIAIEDNLLSREVDETAEFGRDGGAAVRDRDEERIPSVHSLSSLPAYFRDPVLMLFLTALVWGHPLQKCSGRGYPAEMHIKAERLLTPGKPFSTGE</sequence>
<evidence type="ECO:0000313" key="2">
    <source>
        <dbReference type="Proteomes" id="UP000824969"/>
    </source>
</evidence>
<evidence type="ECO:0000313" key="1">
    <source>
        <dbReference type="EMBL" id="BBL68321.1"/>
    </source>
</evidence>